<name>A0A0F4GSC4_9PEZI</name>
<reference evidence="2 3" key="1">
    <citation type="submission" date="2015-03" db="EMBL/GenBank/DDBJ databases">
        <title>RNA-seq based gene annotation and comparative genomics of four Zymoseptoria species reveal species-specific pathogenicity related genes and transposable element activity.</title>
        <authorList>
            <person name="Grandaubert J."/>
            <person name="Bhattacharyya A."/>
            <person name="Stukenbrock E.H."/>
        </authorList>
    </citation>
    <scope>NUCLEOTIDE SEQUENCE [LARGE SCALE GENOMIC DNA]</scope>
    <source>
        <strain evidence="2 3">Zb18110</strain>
    </source>
</reference>
<sequence>MAPTFPEFAGRGARRPATALGPISREAKDAASNLFKKTMELNLAATTDWDAEILRIFKDPQTLGWRAVFLGKITRNGREQEVWGRGTIHNAVQHVTRADGDKASKFIEVKPNLVTYAPGHMSMEEAAKELSIRRVCVDALQKDVHAGVFSRPEVQFMMKCPLAVTDGFNLIKSLGHLPGIDTEPMQATPDELNELTRQHEAAKTMAMTLFRMSVLPRMWRDHFVVIAAIAAERILRDEAALRNKQWFMRNLPRFLQVYVLKSFDFAFQPNGICFDWVSINADNFRQPTKNVYTAAGLGGAAGEVIRDFDCIRVLRRASLITGNVLNECTEALLSNDAIPLVLPETPFADNFRLAPPGVQLRGENTKLFVDKRRHSQWVKHFLSLDFGLVEFGPMSMHDFDPSGPPPGQLQAVRESLAAAQAELAEHSFWRIVRVVYDKAIIPMANRGDPDAVTSLKNDLLTMVNGNTPAEVAAPDNVRFRRGRDLGMELGKHAAKLGI</sequence>
<dbReference type="AlphaFoldDB" id="A0A0F4GSC4"/>
<evidence type="ECO:0000313" key="2">
    <source>
        <dbReference type="EMBL" id="KJY00134.1"/>
    </source>
</evidence>
<accession>A0A0F4GSC4</accession>
<keyword evidence="3" id="KW-1185">Reference proteome</keyword>
<dbReference type="Proteomes" id="UP000033647">
    <property type="component" value="Unassembled WGS sequence"/>
</dbReference>
<proteinExistence type="predicted"/>
<gene>
    <name evidence="2" type="ORF">TI39_contig341g00011</name>
</gene>
<comment type="caution">
    <text evidence="2">The sequence shown here is derived from an EMBL/GenBank/DDBJ whole genome shotgun (WGS) entry which is preliminary data.</text>
</comment>
<evidence type="ECO:0000256" key="1">
    <source>
        <dbReference type="SAM" id="MobiDB-lite"/>
    </source>
</evidence>
<protein>
    <submittedName>
        <fullName evidence="2">Uncharacterized protein</fullName>
    </submittedName>
</protein>
<feature type="region of interest" description="Disordered" evidence="1">
    <location>
        <begin position="1"/>
        <end position="22"/>
    </location>
</feature>
<organism evidence="2 3">
    <name type="scientific">Zymoseptoria brevis</name>
    <dbReference type="NCBI Taxonomy" id="1047168"/>
    <lineage>
        <taxon>Eukaryota</taxon>
        <taxon>Fungi</taxon>
        <taxon>Dikarya</taxon>
        <taxon>Ascomycota</taxon>
        <taxon>Pezizomycotina</taxon>
        <taxon>Dothideomycetes</taxon>
        <taxon>Dothideomycetidae</taxon>
        <taxon>Mycosphaerellales</taxon>
        <taxon>Mycosphaerellaceae</taxon>
        <taxon>Zymoseptoria</taxon>
    </lineage>
</organism>
<evidence type="ECO:0000313" key="3">
    <source>
        <dbReference type="Proteomes" id="UP000033647"/>
    </source>
</evidence>
<dbReference type="EMBL" id="LAFY01000333">
    <property type="protein sequence ID" value="KJY00134.1"/>
    <property type="molecule type" value="Genomic_DNA"/>
</dbReference>